<evidence type="ECO:0000256" key="2">
    <source>
        <dbReference type="ARBA" id="ARBA00022771"/>
    </source>
</evidence>
<dbReference type="EMBL" id="CAXAQS010000845">
    <property type="protein sequence ID" value="CAK9253399.1"/>
    <property type="molecule type" value="Genomic_DNA"/>
</dbReference>
<keyword evidence="3" id="KW-0862">Zinc</keyword>
<sequence>MTGKIRDLERLGEKGEEDAADEEPFLPAESTTDEEEVDPSDERGAASSSLPESVHLIQICRSSSAQSKGGDIDLLNPNQPQCRICLDSEGEDELISPCLCRGTQKFVHRSCLDNWRAVKEGFAFAHCTECRASFHLRTNMPPDRWWLRLKFQLLVVRDHALLFIVVQMVVASMGMLVYVFYGDELREMFGYEQHPISFYSLAIIIGVLVGLLYGFFIAIICGQRISNRHYHILAKQALTREYVVVSLGDNEEAPSLDRGHINELRMLGLY</sequence>
<keyword evidence="2" id="KW-0863">Zinc-finger</keyword>
<dbReference type="PANTHER" id="PTHR46347:SF2">
    <property type="entry name" value="OS02G0132300 PROTEIN"/>
    <property type="match status" value="1"/>
</dbReference>
<dbReference type="Pfam" id="PF12906">
    <property type="entry name" value="RINGv"/>
    <property type="match status" value="1"/>
</dbReference>
<comment type="caution">
    <text evidence="7">The sequence shown here is derived from an EMBL/GenBank/DDBJ whole genome shotgun (WGS) entry which is preliminary data.</text>
</comment>
<protein>
    <recommendedName>
        <fullName evidence="6">RING-CH-type domain-containing protein</fullName>
    </recommendedName>
</protein>
<feature type="compositionally biased region" description="Acidic residues" evidence="4">
    <location>
        <begin position="15"/>
        <end position="24"/>
    </location>
</feature>
<keyword evidence="8" id="KW-1185">Reference proteome</keyword>
<feature type="transmembrane region" description="Helical" evidence="5">
    <location>
        <begin position="196"/>
        <end position="221"/>
    </location>
</feature>
<feature type="region of interest" description="Disordered" evidence="4">
    <location>
        <begin position="1"/>
        <end position="51"/>
    </location>
</feature>
<accession>A0ABP0VG31</accession>
<dbReference type="PROSITE" id="PS51292">
    <property type="entry name" value="ZF_RING_CH"/>
    <property type="match status" value="1"/>
</dbReference>
<feature type="transmembrane region" description="Helical" evidence="5">
    <location>
        <begin position="160"/>
        <end position="181"/>
    </location>
</feature>
<keyword evidence="1" id="KW-0479">Metal-binding</keyword>
<evidence type="ECO:0000313" key="7">
    <source>
        <dbReference type="EMBL" id="CAK9253399.1"/>
    </source>
</evidence>
<dbReference type="PANTHER" id="PTHR46347">
    <property type="entry name" value="RING/FYVE/PHD ZINC FINGER SUPERFAMILY PROTEIN"/>
    <property type="match status" value="1"/>
</dbReference>
<keyword evidence="5" id="KW-0812">Transmembrane</keyword>
<dbReference type="CDD" id="cd16495">
    <property type="entry name" value="RING_CH-C4HC3_MARCH"/>
    <property type="match status" value="1"/>
</dbReference>
<keyword evidence="5" id="KW-1133">Transmembrane helix</keyword>
<organism evidence="7 8">
    <name type="scientific">Sphagnum jensenii</name>
    <dbReference type="NCBI Taxonomy" id="128206"/>
    <lineage>
        <taxon>Eukaryota</taxon>
        <taxon>Viridiplantae</taxon>
        <taxon>Streptophyta</taxon>
        <taxon>Embryophyta</taxon>
        <taxon>Bryophyta</taxon>
        <taxon>Sphagnophytina</taxon>
        <taxon>Sphagnopsida</taxon>
        <taxon>Sphagnales</taxon>
        <taxon>Sphagnaceae</taxon>
        <taxon>Sphagnum</taxon>
    </lineage>
</organism>
<name>A0ABP0VG31_9BRYO</name>
<evidence type="ECO:0000256" key="1">
    <source>
        <dbReference type="ARBA" id="ARBA00022723"/>
    </source>
</evidence>
<proteinExistence type="predicted"/>
<evidence type="ECO:0000256" key="4">
    <source>
        <dbReference type="SAM" id="MobiDB-lite"/>
    </source>
</evidence>
<evidence type="ECO:0000256" key="5">
    <source>
        <dbReference type="SAM" id="Phobius"/>
    </source>
</evidence>
<dbReference type="SMART" id="SM00744">
    <property type="entry name" value="RINGv"/>
    <property type="match status" value="1"/>
</dbReference>
<evidence type="ECO:0000259" key="6">
    <source>
        <dbReference type="PROSITE" id="PS51292"/>
    </source>
</evidence>
<feature type="compositionally biased region" description="Basic and acidic residues" evidence="4">
    <location>
        <begin position="1"/>
        <end position="14"/>
    </location>
</feature>
<dbReference type="InterPro" id="IPR011016">
    <property type="entry name" value="Znf_RING-CH"/>
</dbReference>
<reference evidence="7" key="1">
    <citation type="submission" date="2024-02" db="EMBL/GenBank/DDBJ databases">
        <authorList>
            <consortium name="ELIXIR-Norway"/>
            <consortium name="Elixir Norway"/>
        </authorList>
    </citation>
    <scope>NUCLEOTIDE SEQUENCE</scope>
</reference>
<dbReference type="SUPFAM" id="SSF57850">
    <property type="entry name" value="RING/U-box"/>
    <property type="match status" value="1"/>
</dbReference>
<gene>
    <name evidence="7" type="ORF">CSSPJE1EN1_LOCUS28777</name>
</gene>
<evidence type="ECO:0000256" key="3">
    <source>
        <dbReference type="ARBA" id="ARBA00022833"/>
    </source>
</evidence>
<dbReference type="Gene3D" id="3.30.40.10">
    <property type="entry name" value="Zinc/RING finger domain, C3HC4 (zinc finger)"/>
    <property type="match status" value="1"/>
</dbReference>
<feature type="domain" description="RING-CH-type" evidence="6">
    <location>
        <begin position="74"/>
        <end position="137"/>
    </location>
</feature>
<keyword evidence="5" id="KW-0472">Membrane</keyword>
<dbReference type="Proteomes" id="UP001497444">
    <property type="component" value="Unassembled WGS sequence"/>
</dbReference>
<evidence type="ECO:0000313" key="8">
    <source>
        <dbReference type="Proteomes" id="UP001497444"/>
    </source>
</evidence>
<dbReference type="InterPro" id="IPR013083">
    <property type="entry name" value="Znf_RING/FYVE/PHD"/>
</dbReference>